<comment type="caution">
    <text evidence="3">The sequence shown here is derived from an EMBL/GenBank/DDBJ whole genome shotgun (WGS) entry which is preliminary data.</text>
</comment>
<dbReference type="Pfam" id="PF09902">
    <property type="entry name" value="DUF2129"/>
    <property type="match status" value="1"/>
</dbReference>
<proteinExistence type="inferred from homology"/>
<dbReference type="InterPro" id="IPR016979">
    <property type="entry name" value="DUF2129"/>
</dbReference>
<organism evidence="3 4">
    <name type="scientific">Enterococcus asini</name>
    <dbReference type="NCBI Taxonomy" id="57732"/>
    <lineage>
        <taxon>Bacteria</taxon>
        <taxon>Bacillati</taxon>
        <taxon>Bacillota</taxon>
        <taxon>Bacilli</taxon>
        <taxon>Lactobacillales</taxon>
        <taxon>Enterococcaceae</taxon>
        <taxon>Enterococcus</taxon>
    </lineage>
</organism>
<evidence type="ECO:0000256" key="2">
    <source>
        <dbReference type="HAMAP-Rule" id="MF_01126"/>
    </source>
</evidence>
<dbReference type="RefSeq" id="WP_270598753.1">
    <property type="nucleotide sequence ID" value="NZ_JAQESC010000014.1"/>
</dbReference>
<comment type="subcellular location">
    <subcellularLocation>
        <location evidence="2">Cytoplasm</location>
    </subcellularLocation>
</comment>
<protein>
    <recommendedName>
        <fullName evidence="2">UPF0298 protein P7H43_09175</fullName>
    </recommendedName>
</protein>
<gene>
    <name evidence="3" type="ORF">P7H43_09175</name>
</gene>
<dbReference type="HAMAP" id="MF_01126">
    <property type="entry name" value="UPF0298"/>
    <property type="match status" value="1"/>
</dbReference>
<accession>A0AAW8U1U1</accession>
<reference evidence="3" key="1">
    <citation type="submission" date="2023-03" db="EMBL/GenBank/DDBJ databases">
        <authorList>
            <person name="Shen W."/>
            <person name="Cai J."/>
        </authorList>
    </citation>
    <scope>NUCLEOTIDE SEQUENCE</scope>
    <source>
        <strain evidence="3">B226-2</strain>
    </source>
</reference>
<name>A0AAW8U1U1_9ENTE</name>
<dbReference type="EMBL" id="JARQBJ010000004">
    <property type="protein sequence ID" value="MDT2810657.1"/>
    <property type="molecule type" value="Genomic_DNA"/>
</dbReference>
<evidence type="ECO:0000256" key="1">
    <source>
        <dbReference type="ARBA" id="ARBA00022490"/>
    </source>
</evidence>
<comment type="similarity">
    <text evidence="2">Belongs to the UPF0298 family.</text>
</comment>
<keyword evidence="1 2" id="KW-0963">Cytoplasm</keyword>
<evidence type="ECO:0000313" key="3">
    <source>
        <dbReference type="EMBL" id="MDT2810657.1"/>
    </source>
</evidence>
<dbReference type="Proteomes" id="UP001256711">
    <property type="component" value="Unassembled WGS sequence"/>
</dbReference>
<sequence length="115" mass="13770">MEVDQTAGFEINPRRGLVVWVYSLKQLKNLKRYGFVYYVSRKMKYVYLYLDEERYEENLAKIQKLHFVRNVEPSYRPDVEMNFADKIGTKAAYQEVDEGFEVEELSTRIRLAENV</sequence>
<evidence type="ECO:0000313" key="4">
    <source>
        <dbReference type="Proteomes" id="UP001256711"/>
    </source>
</evidence>
<dbReference type="AlphaFoldDB" id="A0AAW8U1U1"/>
<dbReference type="GO" id="GO:0005737">
    <property type="term" value="C:cytoplasm"/>
    <property type="evidence" value="ECO:0007669"/>
    <property type="project" value="UniProtKB-SubCell"/>
</dbReference>